<feature type="domain" description="Shikimate dehydrogenase substrate binding N-terminal" evidence="3">
    <location>
        <begin position="5"/>
        <end position="79"/>
    </location>
</feature>
<evidence type="ECO:0000256" key="1">
    <source>
        <dbReference type="ARBA" id="ARBA00004871"/>
    </source>
</evidence>
<evidence type="ECO:0000256" key="2">
    <source>
        <dbReference type="ARBA" id="ARBA00023141"/>
    </source>
</evidence>
<dbReference type="RefSeq" id="WP_269312079.1">
    <property type="nucleotide sequence ID" value="NZ_CP114052.1"/>
</dbReference>
<name>A0ABY7JSD7_9FIRM</name>
<evidence type="ECO:0000259" key="3">
    <source>
        <dbReference type="Pfam" id="PF08501"/>
    </source>
</evidence>
<reference evidence="4" key="1">
    <citation type="submission" date="2022-12" db="EMBL/GenBank/DDBJ databases">
        <title>Peptostreptococcus.</title>
        <authorList>
            <person name="Lee S.H."/>
        </authorList>
    </citation>
    <scope>NUCLEOTIDE SEQUENCE</scope>
    <source>
        <strain evidence="4">CBA3647</strain>
    </source>
</reference>
<keyword evidence="5" id="KW-1185">Reference proteome</keyword>
<dbReference type="EMBL" id="CP114052">
    <property type="protein sequence ID" value="WAW15406.1"/>
    <property type="molecule type" value="Genomic_DNA"/>
</dbReference>
<evidence type="ECO:0000313" key="4">
    <source>
        <dbReference type="EMBL" id="WAW15406.1"/>
    </source>
</evidence>
<dbReference type="Gene3D" id="3.40.50.720">
    <property type="entry name" value="NAD(P)-binding Rossmann-like Domain"/>
    <property type="match status" value="1"/>
</dbReference>
<dbReference type="InterPro" id="IPR013708">
    <property type="entry name" value="Shikimate_DH-bd_N"/>
</dbReference>
<dbReference type="SUPFAM" id="SSF51735">
    <property type="entry name" value="NAD(P)-binding Rossmann-fold domains"/>
    <property type="match status" value="1"/>
</dbReference>
<comment type="pathway">
    <text evidence="1">Metabolic intermediate biosynthesis; chorismate biosynthesis; chorismate from D-erythrose 4-phosphate and phosphoenolpyruvate: step 4/7.</text>
</comment>
<protein>
    <submittedName>
        <fullName evidence="4">Shikimate dehydrogenase</fullName>
    </submittedName>
</protein>
<dbReference type="SUPFAM" id="SSF53223">
    <property type="entry name" value="Aminoacid dehydrogenase-like, N-terminal domain"/>
    <property type="match status" value="1"/>
</dbReference>
<dbReference type="InterPro" id="IPR022893">
    <property type="entry name" value="Shikimate_DH_fam"/>
</dbReference>
<gene>
    <name evidence="4" type="ORF">O0R46_02880</name>
</gene>
<dbReference type="Pfam" id="PF08501">
    <property type="entry name" value="Shikimate_dh_N"/>
    <property type="match status" value="1"/>
</dbReference>
<accession>A0ABY7JSD7</accession>
<dbReference type="Proteomes" id="UP001164187">
    <property type="component" value="Chromosome"/>
</dbReference>
<organism evidence="4 5">
    <name type="scientific">Peptostreptococcus equinus</name>
    <dbReference type="NCBI Taxonomy" id="3003601"/>
    <lineage>
        <taxon>Bacteria</taxon>
        <taxon>Bacillati</taxon>
        <taxon>Bacillota</taxon>
        <taxon>Clostridia</taxon>
        <taxon>Peptostreptococcales</taxon>
        <taxon>Peptostreptococcaceae</taxon>
        <taxon>Peptostreptococcus</taxon>
    </lineage>
</organism>
<dbReference type="Gene3D" id="3.40.50.10860">
    <property type="entry name" value="Leucine Dehydrogenase, chain A, domain 1"/>
    <property type="match status" value="1"/>
</dbReference>
<dbReference type="InterPro" id="IPR046346">
    <property type="entry name" value="Aminoacid_DH-like_N_sf"/>
</dbReference>
<keyword evidence="2" id="KW-0057">Aromatic amino acid biosynthesis</keyword>
<proteinExistence type="predicted"/>
<evidence type="ECO:0000313" key="5">
    <source>
        <dbReference type="Proteomes" id="UP001164187"/>
    </source>
</evidence>
<sequence>MEFGLLGKSISYSFSPILHEILGSKPYELIELEEDKIEDFFKKKDFKGINVTIPYKKIAMEYCDFVDPAAARIGNVNTILNKSGKLYGYNTDYYGFTYTINKLGIDVRNTKPLIVGGGATYNTVRVALEDLGVSNILNVSRKGINKLDDFDYYKEADFLINCTPIGNNLHLDIEFPIDIRKLNKIKYLVDLNYNPLEIKLVCQAKKLGAKASTGLLMLVAQAVKSSEIFQGKRLEEEKIDEVLMEMRKIICK</sequence>
<dbReference type="PANTHER" id="PTHR21089">
    <property type="entry name" value="SHIKIMATE DEHYDROGENASE"/>
    <property type="match status" value="1"/>
</dbReference>
<keyword evidence="2" id="KW-0028">Amino-acid biosynthesis</keyword>
<dbReference type="PANTHER" id="PTHR21089:SF1">
    <property type="entry name" value="BIFUNCTIONAL 3-DEHYDROQUINATE DEHYDRATASE_SHIKIMATE DEHYDROGENASE, CHLOROPLASTIC"/>
    <property type="match status" value="1"/>
</dbReference>
<dbReference type="InterPro" id="IPR036291">
    <property type="entry name" value="NAD(P)-bd_dom_sf"/>
</dbReference>
<dbReference type="CDD" id="cd01065">
    <property type="entry name" value="NAD_bind_Shikimate_DH"/>
    <property type="match status" value="1"/>
</dbReference>